<dbReference type="OMA" id="LWQCYLL"/>
<gene>
    <name evidence="1" type="ORF">LAFE_0H08372G</name>
</gene>
<organism evidence="1 2">
    <name type="scientific">Lachancea fermentati</name>
    <name type="common">Zygosaccharomyces fermentati</name>
    <dbReference type="NCBI Taxonomy" id="4955"/>
    <lineage>
        <taxon>Eukaryota</taxon>
        <taxon>Fungi</taxon>
        <taxon>Dikarya</taxon>
        <taxon>Ascomycota</taxon>
        <taxon>Saccharomycotina</taxon>
        <taxon>Saccharomycetes</taxon>
        <taxon>Saccharomycetales</taxon>
        <taxon>Saccharomycetaceae</taxon>
        <taxon>Lachancea</taxon>
    </lineage>
</organism>
<name>A0A1G4MJZ5_LACFM</name>
<dbReference type="OrthoDB" id="4067448at2759"/>
<evidence type="ECO:0000313" key="1">
    <source>
        <dbReference type="EMBL" id="SCW04204.1"/>
    </source>
</evidence>
<proteinExistence type="predicted"/>
<keyword evidence="2" id="KW-1185">Reference proteome</keyword>
<dbReference type="EMBL" id="LT598491">
    <property type="protein sequence ID" value="SCW04204.1"/>
    <property type="molecule type" value="Genomic_DNA"/>
</dbReference>
<accession>A0A1G4MJZ5</accession>
<dbReference type="Proteomes" id="UP000190831">
    <property type="component" value="Chromosome H"/>
</dbReference>
<protein>
    <submittedName>
        <fullName evidence="1">LAFE_0H08372g1_1</fullName>
    </submittedName>
</protein>
<evidence type="ECO:0000313" key="2">
    <source>
        <dbReference type="Proteomes" id="UP000190831"/>
    </source>
</evidence>
<sequence>MELPTEILAQIVASGLDSFATAKSWCEISPYFKSQVTKNLGIVVVTDLSSPNSEDTLDPLNYNIMSSDLNTVFTNSDQFDAIGVKTFASGYGSILIVIVSDRAFSDPLLTTLTQLTEDLANCAKHTPKNICVLYKTTCNYISKMYFRQFFLSKRLLRLCELHVLGNKNWNETDMCDLDMIFELTYLHDIQTLYSLNIRTMSDKIIAPCLRAIRQLEVTPSIKLDHYLSNCPRILQIEQFKLPSGLGKEPYVLPKCESLTLVNFNPDVRHLKVDGTNVSKELIIMTSQKIEGSTFSNLNFPNITKLKVELPLLTMGEITFSNCLFPQLVYYDCSPSLTLTNWESLVSTGADIDMLKMSISNHRDLWSLKKCPFTVTKKLTITSARPEEVTALLIDDMDLDTDQPGWSNAISFCDRVKLSLRSLWDCIIFQNLILPRISSQCSLCIGINTPGVYQSFSKLYQKEGPDVTELLARWNMHFFNNTFHFYFPSLKTLTLHELADSSSEIIFDMTEKFPSCDVPNQYTDPLVSDPYVTNLAISPSEFRRNSLAGIDSVTARRNSVLKIGGNPSSYYLRKRSSGSYSLGQRPDISKSLLLTRSEDASLASQNFFQFALGDPDNVPETITTTLDILENCLDLRESKAQIQRLEIFLTNINCKDLSIAQILADIYERVIDILHHPILKPSGKFLCKEVDMQLPLVTNNDINFETLLRDLQNFLITKGLVNIQSFRVHESYCNTVLLLRSRVCE</sequence>
<reference evidence="1 2" key="1">
    <citation type="submission" date="2016-03" db="EMBL/GenBank/DDBJ databases">
        <authorList>
            <person name="Devillers H."/>
        </authorList>
    </citation>
    <scope>NUCLEOTIDE SEQUENCE [LARGE SCALE GENOMIC DNA]</scope>
    <source>
        <strain evidence="1">CBS 6772</strain>
    </source>
</reference>
<dbReference type="AlphaFoldDB" id="A0A1G4MJZ5"/>